<organism evidence="3 4">
    <name type="scientific">Cryptosporangium aurantiacum</name>
    <dbReference type="NCBI Taxonomy" id="134849"/>
    <lineage>
        <taxon>Bacteria</taxon>
        <taxon>Bacillati</taxon>
        <taxon>Actinomycetota</taxon>
        <taxon>Actinomycetes</taxon>
        <taxon>Cryptosporangiales</taxon>
        <taxon>Cryptosporangiaceae</taxon>
        <taxon>Cryptosporangium</taxon>
    </lineage>
</organism>
<protein>
    <submittedName>
        <fullName evidence="3">Uncharacterized protein</fullName>
    </submittedName>
</protein>
<keyword evidence="2" id="KW-0812">Transmembrane</keyword>
<reference evidence="3 4" key="1">
    <citation type="submission" date="2016-11" db="EMBL/GenBank/DDBJ databases">
        <authorList>
            <person name="Jaros S."/>
            <person name="Januszkiewicz K."/>
            <person name="Wedrychowicz H."/>
        </authorList>
    </citation>
    <scope>NUCLEOTIDE SEQUENCE [LARGE SCALE GENOMIC DNA]</scope>
    <source>
        <strain evidence="3 4">DSM 46144</strain>
    </source>
</reference>
<evidence type="ECO:0000256" key="2">
    <source>
        <dbReference type="SAM" id="Phobius"/>
    </source>
</evidence>
<evidence type="ECO:0000313" key="3">
    <source>
        <dbReference type="EMBL" id="SHN39160.1"/>
    </source>
</evidence>
<feature type="transmembrane region" description="Helical" evidence="2">
    <location>
        <begin position="42"/>
        <end position="62"/>
    </location>
</feature>
<proteinExistence type="predicted"/>
<evidence type="ECO:0000256" key="1">
    <source>
        <dbReference type="SAM" id="MobiDB-lite"/>
    </source>
</evidence>
<sequence length="258" mass="27495">MTVVFVLLAAAIARLLEATEGDPGVTVGAALGLLAGGAALSPLGGVVWALTGGAVFAVVVGAGPRMWYHQFATGRFVEVRAVPYTVTEERGLRPVGGLSRGAGGAGRLPRRRLAPGDQPQRPRRSQAPAGPPRRFLRDRRAGVRGQRQPVRCGAVPRRRPPRQPRLCARPGRRHRPRDARPAGRRHRPRHPHPGLAAPAPWFLPKVSAKPRSPPMTPPTRPAVPPTGGGSQRDIAHAPASTAIDARSTTKQNARDVTR</sequence>
<feature type="compositionally biased region" description="Basic residues" evidence="1">
    <location>
        <begin position="170"/>
        <end position="192"/>
    </location>
</feature>
<name>A0A1M7R3A5_9ACTN</name>
<accession>A0A1M7R3A5</accession>
<feature type="compositionally biased region" description="Pro residues" evidence="1">
    <location>
        <begin position="211"/>
        <end position="224"/>
    </location>
</feature>
<keyword evidence="2" id="KW-0472">Membrane</keyword>
<dbReference type="Proteomes" id="UP000184440">
    <property type="component" value="Unassembled WGS sequence"/>
</dbReference>
<feature type="region of interest" description="Disordered" evidence="1">
    <location>
        <begin position="93"/>
        <end position="258"/>
    </location>
</feature>
<gene>
    <name evidence="3" type="ORF">SAMN05443668_106211</name>
</gene>
<dbReference type="EMBL" id="FRCS01000006">
    <property type="protein sequence ID" value="SHN39160.1"/>
    <property type="molecule type" value="Genomic_DNA"/>
</dbReference>
<keyword evidence="2" id="KW-1133">Transmembrane helix</keyword>
<dbReference type="STRING" id="134849.SAMN05443668_106211"/>
<keyword evidence="4" id="KW-1185">Reference proteome</keyword>
<evidence type="ECO:0000313" key="4">
    <source>
        <dbReference type="Proteomes" id="UP000184440"/>
    </source>
</evidence>
<dbReference type="AlphaFoldDB" id="A0A1M7R3A5"/>